<gene>
    <name evidence="1" type="ORF">GCM10011316_15600</name>
</gene>
<dbReference type="SUPFAM" id="SSF56209">
    <property type="entry name" value="Nitrile hydratase alpha chain"/>
    <property type="match status" value="1"/>
</dbReference>
<name>A0A916TH22_9HYPH</name>
<keyword evidence="2" id="KW-1185">Reference proteome</keyword>
<dbReference type="Proteomes" id="UP000605148">
    <property type="component" value="Unassembled WGS sequence"/>
</dbReference>
<dbReference type="OrthoDB" id="7678600at2"/>
<comment type="caution">
    <text evidence="1">The sequence shown here is derived from an EMBL/GenBank/DDBJ whole genome shotgun (WGS) entry which is preliminary data.</text>
</comment>
<dbReference type="RefSeq" id="WP_150495710.1">
    <property type="nucleotide sequence ID" value="NZ_BMFA01000004.1"/>
</dbReference>
<dbReference type="GO" id="GO:0046914">
    <property type="term" value="F:transition metal ion binding"/>
    <property type="evidence" value="ECO:0007669"/>
    <property type="project" value="InterPro"/>
</dbReference>
<dbReference type="GO" id="GO:0003824">
    <property type="term" value="F:catalytic activity"/>
    <property type="evidence" value="ECO:0007669"/>
    <property type="project" value="InterPro"/>
</dbReference>
<dbReference type="InterPro" id="IPR036648">
    <property type="entry name" value="CN_Hdrase_a/SCN_Hdrase_g_sf"/>
</dbReference>
<dbReference type="EMBL" id="BMFA01000004">
    <property type="protein sequence ID" value="GGB44462.1"/>
    <property type="molecule type" value="Genomic_DNA"/>
</dbReference>
<organism evidence="1 2">
    <name type="scientific">Roseibium aquae</name>
    <dbReference type="NCBI Taxonomy" id="1323746"/>
    <lineage>
        <taxon>Bacteria</taxon>
        <taxon>Pseudomonadati</taxon>
        <taxon>Pseudomonadota</taxon>
        <taxon>Alphaproteobacteria</taxon>
        <taxon>Hyphomicrobiales</taxon>
        <taxon>Stappiaceae</taxon>
        <taxon>Roseibium</taxon>
    </lineage>
</organism>
<accession>A0A916TH22</accession>
<proteinExistence type="predicted"/>
<sequence length="98" mass="10850">MARFPYYQNNVKDLGRLLAQASVDPEFYSMLHADPQAALAEIGLPEETVALISFKIVKAETDARSITLPYRVDKTKIRGRDLAYLSDISKALSGHGPN</sequence>
<reference evidence="1" key="1">
    <citation type="journal article" date="2014" name="Int. J. Syst. Evol. Microbiol.">
        <title>Complete genome sequence of Corynebacterium casei LMG S-19264T (=DSM 44701T), isolated from a smear-ripened cheese.</title>
        <authorList>
            <consortium name="US DOE Joint Genome Institute (JGI-PGF)"/>
            <person name="Walter F."/>
            <person name="Albersmeier A."/>
            <person name="Kalinowski J."/>
            <person name="Ruckert C."/>
        </authorList>
    </citation>
    <scope>NUCLEOTIDE SEQUENCE</scope>
    <source>
        <strain evidence="1">CGMCC 1.12426</strain>
    </source>
</reference>
<reference evidence="1" key="2">
    <citation type="submission" date="2020-09" db="EMBL/GenBank/DDBJ databases">
        <authorList>
            <person name="Sun Q."/>
            <person name="Zhou Y."/>
        </authorList>
    </citation>
    <scope>NUCLEOTIDE SEQUENCE</scope>
    <source>
        <strain evidence="1">CGMCC 1.12426</strain>
    </source>
</reference>
<protein>
    <submittedName>
        <fullName evidence="1">Uncharacterized protein</fullName>
    </submittedName>
</protein>
<dbReference type="AlphaFoldDB" id="A0A916TH22"/>
<evidence type="ECO:0000313" key="2">
    <source>
        <dbReference type="Proteomes" id="UP000605148"/>
    </source>
</evidence>
<evidence type="ECO:0000313" key="1">
    <source>
        <dbReference type="EMBL" id="GGB44462.1"/>
    </source>
</evidence>